<name>A0A922K5V6_CARIL</name>
<protein>
    <submittedName>
        <fullName evidence="1">Uncharacterized protein</fullName>
    </submittedName>
</protein>
<sequence>MLSSFNPLAIEKKKGTKGQELFKILHAMTLNFFQFSLG</sequence>
<comment type="caution">
    <text evidence="1">The sequence shown here is derived from an EMBL/GenBank/DDBJ whole genome shotgun (WGS) entry which is preliminary data.</text>
</comment>
<evidence type="ECO:0000313" key="2">
    <source>
        <dbReference type="Proteomes" id="UP000811246"/>
    </source>
</evidence>
<proteinExistence type="predicted"/>
<reference evidence="1" key="1">
    <citation type="submission" date="2021-01" db="EMBL/GenBank/DDBJ databases">
        <authorList>
            <person name="Lovell J.T."/>
            <person name="Bentley N."/>
            <person name="Bhattarai G."/>
            <person name="Jenkins J.W."/>
            <person name="Sreedasyam A."/>
            <person name="Alarcon Y."/>
            <person name="Bock C."/>
            <person name="Boston L."/>
            <person name="Carlson J."/>
            <person name="Cervantes K."/>
            <person name="Clermont K."/>
            <person name="Krom N."/>
            <person name="Kubenka K."/>
            <person name="Mamidi S."/>
            <person name="Mattison C."/>
            <person name="Monteros M."/>
            <person name="Pisani C."/>
            <person name="Plott C."/>
            <person name="Rajasekar S."/>
            <person name="Rhein H.S."/>
            <person name="Rohla C."/>
            <person name="Song M."/>
            <person name="Hilaire R.S."/>
            <person name="Shu S."/>
            <person name="Wells L."/>
            <person name="Wang X."/>
            <person name="Webber J."/>
            <person name="Heerema R.J."/>
            <person name="Klein P."/>
            <person name="Conner P."/>
            <person name="Grauke L."/>
            <person name="Grimwood J."/>
            <person name="Schmutz J."/>
            <person name="Randall J.J."/>
        </authorList>
    </citation>
    <scope>NUCLEOTIDE SEQUENCE</scope>
    <source>
        <tissue evidence="1">Leaf</tissue>
    </source>
</reference>
<dbReference type="Proteomes" id="UP000811246">
    <property type="component" value="Chromosome 2"/>
</dbReference>
<accession>A0A922K5V6</accession>
<dbReference type="AlphaFoldDB" id="A0A922K5V6"/>
<evidence type="ECO:0000313" key="1">
    <source>
        <dbReference type="EMBL" id="KAG6727747.1"/>
    </source>
</evidence>
<gene>
    <name evidence="1" type="ORF">I3842_02G139700</name>
</gene>
<dbReference type="EMBL" id="CM031826">
    <property type="protein sequence ID" value="KAG6727747.1"/>
    <property type="molecule type" value="Genomic_DNA"/>
</dbReference>
<organism evidence="1 2">
    <name type="scientific">Carya illinoinensis</name>
    <name type="common">Pecan</name>
    <dbReference type="NCBI Taxonomy" id="32201"/>
    <lineage>
        <taxon>Eukaryota</taxon>
        <taxon>Viridiplantae</taxon>
        <taxon>Streptophyta</taxon>
        <taxon>Embryophyta</taxon>
        <taxon>Tracheophyta</taxon>
        <taxon>Spermatophyta</taxon>
        <taxon>Magnoliopsida</taxon>
        <taxon>eudicotyledons</taxon>
        <taxon>Gunneridae</taxon>
        <taxon>Pentapetalae</taxon>
        <taxon>rosids</taxon>
        <taxon>fabids</taxon>
        <taxon>Fagales</taxon>
        <taxon>Juglandaceae</taxon>
        <taxon>Carya</taxon>
    </lineage>
</organism>